<proteinExistence type="predicted"/>
<name>A0ABP6P846_9ACTN</name>
<feature type="transmembrane region" description="Helical" evidence="1">
    <location>
        <begin position="309"/>
        <end position="333"/>
    </location>
</feature>
<organism evidence="2 3">
    <name type="scientific">Blastococcus jejuensis</name>
    <dbReference type="NCBI Taxonomy" id="351224"/>
    <lineage>
        <taxon>Bacteria</taxon>
        <taxon>Bacillati</taxon>
        <taxon>Actinomycetota</taxon>
        <taxon>Actinomycetes</taxon>
        <taxon>Geodermatophilales</taxon>
        <taxon>Geodermatophilaceae</taxon>
        <taxon>Blastococcus</taxon>
    </lineage>
</organism>
<keyword evidence="1" id="KW-1133">Transmembrane helix</keyword>
<feature type="transmembrane region" description="Helical" evidence="1">
    <location>
        <begin position="244"/>
        <end position="266"/>
    </location>
</feature>
<feature type="transmembrane region" description="Helical" evidence="1">
    <location>
        <begin position="50"/>
        <end position="67"/>
    </location>
</feature>
<protein>
    <submittedName>
        <fullName evidence="2">Uncharacterized protein</fullName>
    </submittedName>
</protein>
<evidence type="ECO:0000313" key="3">
    <source>
        <dbReference type="Proteomes" id="UP001499924"/>
    </source>
</evidence>
<keyword evidence="1" id="KW-0812">Transmembrane</keyword>
<comment type="caution">
    <text evidence="2">The sequence shown here is derived from an EMBL/GenBank/DDBJ whole genome shotgun (WGS) entry which is preliminary data.</text>
</comment>
<feature type="transmembrane region" description="Helical" evidence="1">
    <location>
        <begin position="73"/>
        <end position="91"/>
    </location>
</feature>
<keyword evidence="3" id="KW-1185">Reference proteome</keyword>
<reference evidence="3" key="1">
    <citation type="journal article" date="2019" name="Int. J. Syst. Evol. Microbiol.">
        <title>The Global Catalogue of Microorganisms (GCM) 10K type strain sequencing project: providing services to taxonomists for standard genome sequencing and annotation.</title>
        <authorList>
            <consortium name="The Broad Institute Genomics Platform"/>
            <consortium name="The Broad Institute Genome Sequencing Center for Infectious Disease"/>
            <person name="Wu L."/>
            <person name="Ma J."/>
        </authorList>
    </citation>
    <scope>NUCLEOTIDE SEQUENCE [LARGE SCALE GENOMIC DNA]</scope>
    <source>
        <strain evidence="3">JCM 15614</strain>
    </source>
</reference>
<dbReference type="EMBL" id="BAAAVV010000005">
    <property type="protein sequence ID" value="GAA3170781.1"/>
    <property type="molecule type" value="Genomic_DNA"/>
</dbReference>
<feature type="transmembrane region" description="Helical" evidence="1">
    <location>
        <begin position="211"/>
        <end position="232"/>
    </location>
</feature>
<feature type="transmembrane region" description="Helical" evidence="1">
    <location>
        <begin position="154"/>
        <end position="174"/>
    </location>
</feature>
<sequence>MDAALLLLGVPAPVTADRLPQVHGVLLVLGFVGTLIALERAIALRWTAGYLGPLGLGVGGLLLLAPVPLAVGISVQLLGAASLLGVYVALWRRQRDDAVLVQALGAVLAAGALLLWLGEIPFPLLLPWLVGFVVLTIGGERLELARLSMGPRAGGTLVLLSGGLIGGTVAALLWPAAGTALLGAALLALVGWLAAHDVARHTIRSTGLPRFMAACMLAGYAWLGVAGAIWLVGGPATAGARYDAVVHAVFLGFTLSMIMAHAPVILPTVLRRPLPYSPALAVPPVLLHASLVLRLWLGDAHGVVGAWRWGGVLNIAAVLLFVVLAAGSVALAAHRAGTAGGTT</sequence>
<dbReference type="Proteomes" id="UP001499924">
    <property type="component" value="Unassembled WGS sequence"/>
</dbReference>
<evidence type="ECO:0000256" key="1">
    <source>
        <dbReference type="SAM" id="Phobius"/>
    </source>
</evidence>
<feature type="transmembrane region" description="Helical" evidence="1">
    <location>
        <begin position="278"/>
        <end position="297"/>
    </location>
</feature>
<accession>A0ABP6P846</accession>
<keyword evidence="1" id="KW-0472">Membrane</keyword>
<feature type="transmembrane region" description="Helical" evidence="1">
    <location>
        <begin position="26"/>
        <end position="43"/>
    </location>
</feature>
<gene>
    <name evidence="2" type="ORF">GCM10010531_25090</name>
</gene>
<feature type="transmembrane region" description="Helical" evidence="1">
    <location>
        <begin position="180"/>
        <end position="199"/>
    </location>
</feature>
<evidence type="ECO:0000313" key="2">
    <source>
        <dbReference type="EMBL" id="GAA3170781.1"/>
    </source>
</evidence>
<feature type="transmembrane region" description="Helical" evidence="1">
    <location>
        <begin position="98"/>
        <end position="118"/>
    </location>
</feature>